<dbReference type="SUPFAM" id="SSF48452">
    <property type="entry name" value="TPR-like"/>
    <property type="match status" value="1"/>
</dbReference>
<dbReference type="Pfam" id="PF13424">
    <property type="entry name" value="TPR_12"/>
    <property type="match status" value="2"/>
</dbReference>
<organism evidence="3 4">
    <name type="scientific">Durusdinium trenchii</name>
    <dbReference type="NCBI Taxonomy" id="1381693"/>
    <lineage>
        <taxon>Eukaryota</taxon>
        <taxon>Sar</taxon>
        <taxon>Alveolata</taxon>
        <taxon>Dinophyceae</taxon>
        <taxon>Suessiales</taxon>
        <taxon>Symbiodiniaceae</taxon>
        <taxon>Durusdinium</taxon>
    </lineage>
</organism>
<keyword evidence="2" id="KW-0802">TPR repeat</keyword>
<keyword evidence="1" id="KW-0677">Repeat</keyword>
<evidence type="ECO:0000313" key="4">
    <source>
        <dbReference type="Proteomes" id="UP001642484"/>
    </source>
</evidence>
<dbReference type="PANTHER" id="PTHR45641">
    <property type="entry name" value="TETRATRICOPEPTIDE REPEAT PROTEIN (AFU_ORTHOLOGUE AFUA_6G03870)"/>
    <property type="match status" value="1"/>
</dbReference>
<evidence type="ECO:0000313" key="3">
    <source>
        <dbReference type="EMBL" id="CAK9041225.1"/>
    </source>
</evidence>
<evidence type="ECO:0000256" key="1">
    <source>
        <dbReference type="ARBA" id="ARBA00022737"/>
    </source>
</evidence>
<dbReference type="SMART" id="SM00028">
    <property type="entry name" value="TPR"/>
    <property type="match status" value="3"/>
</dbReference>
<keyword evidence="4" id="KW-1185">Reference proteome</keyword>
<accession>A0ABP0LSW1</accession>
<proteinExistence type="predicted"/>
<evidence type="ECO:0000256" key="2">
    <source>
        <dbReference type="ARBA" id="ARBA00022803"/>
    </source>
</evidence>
<dbReference type="Gene3D" id="1.25.40.10">
    <property type="entry name" value="Tetratricopeptide repeat domain"/>
    <property type="match status" value="1"/>
</dbReference>
<dbReference type="PANTHER" id="PTHR45641:SF19">
    <property type="entry name" value="NEPHROCYSTIN-3"/>
    <property type="match status" value="1"/>
</dbReference>
<sequence length="255" mass="28162">MYKVMARCLFCPVSRRARLMGGRLMKAAGCLALVASGLCFGTHRHLGLATTKATPRSAQGFGGEELRQVKKVEQQYKTKKGLRSTTDAVRFFEKAASCREKGDLQTAIQHYRKARVAIGKASGKGSKDYARVCNDLAQTYFEVGRHNRAMELLEESRTAFATAVGEEHVEYAGCLQNLARVKLKLNFVAEAEALYKKASKIYAGDLGANHMAYLDSLRSLASLYQSVGQPDMVRPLLLEEQRVKTLAAQLGHRAQ</sequence>
<dbReference type="InterPro" id="IPR019734">
    <property type="entry name" value="TPR_rpt"/>
</dbReference>
<protein>
    <submittedName>
        <fullName evidence="3">Uncharacterized protein</fullName>
    </submittedName>
</protein>
<comment type="caution">
    <text evidence="3">The sequence shown here is derived from an EMBL/GenBank/DDBJ whole genome shotgun (WGS) entry which is preliminary data.</text>
</comment>
<reference evidence="3 4" key="1">
    <citation type="submission" date="2024-02" db="EMBL/GenBank/DDBJ databases">
        <authorList>
            <person name="Chen Y."/>
            <person name="Shah S."/>
            <person name="Dougan E. K."/>
            <person name="Thang M."/>
            <person name="Chan C."/>
        </authorList>
    </citation>
    <scope>NUCLEOTIDE SEQUENCE [LARGE SCALE GENOMIC DNA]</scope>
</reference>
<gene>
    <name evidence="3" type="ORF">CCMP2556_LOCUS22121</name>
</gene>
<dbReference type="EMBL" id="CAXAMN010013570">
    <property type="protein sequence ID" value="CAK9041225.1"/>
    <property type="molecule type" value="Genomic_DNA"/>
</dbReference>
<dbReference type="InterPro" id="IPR011990">
    <property type="entry name" value="TPR-like_helical_dom_sf"/>
</dbReference>
<dbReference type="Proteomes" id="UP001642484">
    <property type="component" value="Unassembled WGS sequence"/>
</dbReference>
<name>A0ABP0LSW1_9DINO</name>